<keyword evidence="3 4" id="KW-0067">ATP-binding</keyword>
<evidence type="ECO:0000256" key="4">
    <source>
        <dbReference type="RuleBase" id="RU361279"/>
    </source>
</evidence>
<evidence type="ECO:0000256" key="1">
    <source>
        <dbReference type="ARBA" id="ARBA00010638"/>
    </source>
</evidence>
<dbReference type="RefSeq" id="WP_343803338.1">
    <property type="nucleotide sequence ID" value="NZ_BAAADJ010000064.1"/>
</dbReference>
<evidence type="ECO:0000256" key="3">
    <source>
        <dbReference type="ARBA" id="ARBA00022840"/>
    </source>
</evidence>
<evidence type="ECO:0000313" key="6">
    <source>
        <dbReference type="Proteomes" id="UP001500782"/>
    </source>
</evidence>
<dbReference type="InterPro" id="IPR037171">
    <property type="entry name" value="NagB/RpiA_transferase-like"/>
</dbReference>
<dbReference type="SUPFAM" id="SSF100950">
    <property type="entry name" value="NagB/RpiA/CoA transferase-like"/>
    <property type="match status" value="1"/>
</dbReference>
<dbReference type="InterPro" id="IPR002698">
    <property type="entry name" value="FTHF_cligase"/>
</dbReference>
<comment type="cofactor">
    <cofactor evidence="4">
        <name>Mg(2+)</name>
        <dbReference type="ChEBI" id="CHEBI:18420"/>
    </cofactor>
</comment>
<keyword evidence="4" id="KW-0460">Magnesium</keyword>
<evidence type="ECO:0000256" key="2">
    <source>
        <dbReference type="ARBA" id="ARBA00022741"/>
    </source>
</evidence>
<sequence length="187" mass="21721">MTKDSIRKIMKTKLKKLSKPEYEQKSFQIARELFSSDAWKNAETIGITISNPPEVDTYFIIKQAWLDGKRVAVPRCITKEKKLDFRFISSFDQLENIYIHLWEPKIEITQSVTKQEIELLVVPGLAFNKEGYRVGFGGGYYDRYLVDFDNQTISLAFAEQLVVEMPIDTYDKPVKQIVTENGFHIVK</sequence>
<dbReference type="Gene3D" id="3.40.50.10420">
    <property type="entry name" value="NagB/RpiA/CoA transferase-like"/>
    <property type="match status" value="1"/>
</dbReference>
<comment type="catalytic activity">
    <reaction evidence="4">
        <text>(6S)-5-formyl-5,6,7,8-tetrahydrofolate + ATP = (6R)-5,10-methenyltetrahydrofolate + ADP + phosphate</text>
        <dbReference type="Rhea" id="RHEA:10488"/>
        <dbReference type="ChEBI" id="CHEBI:30616"/>
        <dbReference type="ChEBI" id="CHEBI:43474"/>
        <dbReference type="ChEBI" id="CHEBI:57455"/>
        <dbReference type="ChEBI" id="CHEBI:57457"/>
        <dbReference type="ChEBI" id="CHEBI:456216"/>
        <dbReference type="EC" id="6.3.3.2"/>
    </reaction>
</comment>
<gene>
    <name evidence="5" type="ORF">GCM10008967_40140</name>
</gene>
<accession>A0ABP3GKT5</accession>
<dbReference type="EMBL" id="BAAADJ010000064">
    <property type="protein sequence ID" value="GAA0345692.1"/>
    <property type="molecule type" value="Genomic_DNA"/>
</dbReference>
<reference evidence="6" key="1">
    <citation type="journal article" date="2019" name="Int. J. Syst. Evol. Microbiol.">
        <title>The Global Catalogue of Microorganisms (GCM) 10K type strain sequencing project: providing services to taxonomists for standard genome sequencing and annotation.</title>
        <authorList>
            <consortium name="The Broad Institute Genomics Platform"/>
            <consortium name="The Broad Institute Genome Sequencing Center for Infectious Disease"/>
            <person name="Wu L."/>
            <person name="Ma J."/>
        </authorList>
    </citation>
    <scope>NUCLEOTIDE SEQUENCE [LARGE SCALE GENOMIC DNA]</scope>
    <source>
        <strain evidence="6">JCM 9731</strain>
    </source>
</reference>
<keyword evidence="2 4" id="KW-0547">Nucleotide-binding</keyword>
<dbReference type="PANTHER" id="PTHR23407:SF1">
    <property type="entry name" value="5-FORMYLTETRAHYDROFOLATE CYCLO-LIGASE"/>
    <property type="match status" value="1"/>
</dbReference>
<comment type="caution">
    <text evidence="5">The sequence shown here is derived from an EMBL/GenBank/DDBJ whole genome shotgun (WGS) entry which is preliminary data.</text>
</comment>
<dbReference type="PANTHER" id="PTHR23407">
    <property type="entry name" value="ATPASE INHIBITOR/5-FORMYLTETRAHYDROFOLATE CYCLO-LIGASE"/>
    <property type="match status" value="1"/>
</dbReference>
<dbReference type="NCBIfam" id="TIGR02727">
    <property type="entry name" value="MTHFS_bact"/>
    <property type="match status" value="1"/>
</dbReference>
<protein>
    <recommendedName>
        <fullName evidence="4">5-formyltetrahydrofolate cyclo-ligase</fullName>
        <ecNumber evidence="4">6.3.3.2</ecNumber>
    </recommendedName>
</protein>
<evidence type="ECO:0000313" key="5">
    <source>
        <dbReference type="EMBL" id="GAA0345692.1"/>
    </source>
</evidence>
<dbReference type="Pfam" id="PF01812">
    <property type="entry name" value="5-FTHF_cyc-lig"/>
    <property type="match status" value="1"/>
</dbReference>
<dbReference type="EC" id="6.3.3.2" evidence="4"/>
<proteinExistence type="inferred from homology"/>
<comment type="similarity">
    <text evidence="1 4">Belongs to the 5-formyltetrahydrofolate cyclo-ligase family.</text>
</comment>
<dbReference type="Proteomes" id="UP001500782">
    <property type="component" value="Unassembled WGS sequence"/>
</dbReference>
<name>A0ABP3GKT5_9BACI</name>
<keyword evidence="6" id="KW-1185">Reference proteome</keyword>
<keyword evidence="4" id="KW-0479">Metal-binding</keyword>
<dbReference type="InterPro" id="IPR024185">
    <property type="entry name" value="FTHF_cligase-like_sf"/>
</dbReference>
<dbReference type="PIRSF" id="PIRSF006806">
    <property type="entry name" value="FTHF_cligase"/>
    <property type="match status" value="1"/>
</dbReference>
<organism evidence="5 6">
    <name type="scientific">Bacillus carboniphilus</name>
    <dbReference type="NCBI Taxonomy" id="86663"/>
    <lineage>
        <taxon>Bacteria</taxon>
        <taxon>Bacillati</taxon>
        <taxon>Bacillota</taxon>
        <taxon>Bacilli</taxon>
        <taxon>Bacillales</taxon>
        <taxon>Bacillaceae</taxon>
        <taxon>Bacillus</taxon>
    </lineage>
</organism>